<evidence type="ECO:0000313" key="1">
    <source>
        <dbReference type="EMBL" id="KMY90516.1"/>
    </source>
</evidence>
<proteinExistence type="predicted"/>
<reference evidence="1" key="2">
    <citation type="submission" date="2014-06" db="EMBL/GenBank/DDBJ databases">
        <authorList>
            <person name="Hu T."/>
            <person name="Eisen M.B."/>
            <person name="Thornton K.R."/>
            <person name="Andolfatto P."/>
        </authorList>
    </citation>
    <scope>NUCLEOTIDE SEQUENCE</scope>
    <source>
        <strain evidence="1">W501</strain>
    </source>
</reference>
<accession>A0A0J9R386</accession>
<dbReference type="EMBL" id="CM002910">
    <property type="protein sequence ID" value="KMY90516.1"/>
    <property type="molecule type" value="Genomic_DNA"/>
</dbReference>
<organism evidence="1">
    <name type="scientific">Drosophila simulans</name>
    <name type="common">Fruit fly</name>
    <dbReference type="NCBI Taxonomy" id="7240"/>
    <lineage>
        <taxon>Eukaryota</taxon>
        <taxon>Metazoa</taxon>
        <taxon>Ecdysozoa</taxon>
        <taxon>Arthropoda</taxon>
        <taxon>Hexapoda</taxon>
        <taxon>Insecta</taxon>
        <taxon>Pterygota</taxon>
        <taxon>Neoptera</taxon>
        <taxon>Endopterygota</taxon>
        <taxon>Diptera</taxon>
        <taxon>Brachycera</taxon>
        <taxon>Muscomorpha</taxon>
        <taxon>Ephydroidea</taxon>
        <taxon>Drosophilidae</taxon>
        <taxon>Drosophila</taxon>
        <taxon>Sophophora</taxon>
    </lineage>
</organism>
<reference evidence="1" key="3">
    <citation type="submission" date="2015-04" db="EMBL/GenBank/DDBJ databases">
        <authorList>
            <consortium name="FlyBase"/>
        </authorList>
    </citation>
    <scope>NUCLEOTIDE SEQUENCE</scope>
    <source>
        <strain evidence="1">W501</strain>
    </source>
</reference>
<dbReference type="AlphaFoldDB" id="A0A0J9R386"/>
<dbReference type="KEGG" id="dsi:Dsimw501_GD27966"/>
<reference evidence="1" key="1">
    <citation type="journal article" date="2013" name="Genome Res.">
        <title>A second-generation assembly of the Drosophila simulans genome provides new insights into patterns of lineage-specific divergence.</title>
        <authorList>
            <person name="Hu T.T."/>
            <person name="Eisen M.B."/>
            <person name="Thornton K.R."/>
            <person name="Andolfatto P."/>
        </authorList>
    </citation>
    <scope>NUCLEOTIDE SEQUENCE [LARGE SCALE GENOMIC DNA]</scope>
    <source>
        <strain evidence="1">W501</strain>
    </source>
</reference>
<dbReference type="Proteomes" id="UP000035880">
    <property type="component" value="Chromosome 2L"/>
</dbReference>
<sequence>MDVVILRPVGRTCVRLVPQSGICWWRWNPLGVTLGHSHDTCKFSTRIPQNSHIHIRIRILIRFYRQCVMRVLVAT</sequence>
<dbReference type="Bgee" id="FBgn0269256">
    <property type="expression patterns" value="Expressed in multicellular organism and 1 other cell type or tissue"/>
</dbReference>
<protein>
    <submittedName>
        <fullName evidence="1">Uncharacterized protein, isoform A</fullName>
    </submittedName>
</protein>
<name>A0A0J9R386_DROSI</name>
<gene>
    <name evidence="1" type="primary">Dsim\GD27966</name>
    <name evidence="1" type="ORF">Dsimw501_GD27966</name>
</gene>